<keyword evidence="1" id="KW-0472">Membrane</keyword>
<accession>A0A7X8XX39</accession>
<dbReference type="EMBL" id="JABAIL010000005">
    <property type="protein sequence ID" value="NLR92881.1"/>
    <property type="molecule type" value="Genomic_DNA"/>
</dbReference>
<sequence>MENIKNFIEANSLSKFSFTLMSLGFSFFMIVKVGEKIGEFIYHVSH</sequence>
<keyword evidence="3" id="KW-1185">Reference proteome</keyword>
<protein>
    <submittedName>
        <fullName evidence="2">Uncharacterized protein</fullName>
    </submittedName>
</protein>
<dbReference type="RefSeq" id="WP_168883597.1">
    <property type="nucleotide sequence ID" value="NZ_JABAIL010000005.1"/>
</dbReference>
<comment type="caution">
    <text evidence="2">The sequence shown here is derived from an EMBL/GenBank/DDBJ whole genome shotgun (WGS) entry which is preliminary data.</text>
</comment>
<organism evidence="2 3">
    <name type="scientific">Flammeovirga agarivorans</name>
    <dbReference type="NCBI Taxonomy" id="2726742"/>
    <lineage>
        <taxon>Bacteria</taxon>
        <taxon>Pseudomonadati</taxon>
        <taxon>Bacteroidota</taxon>
        <taxon>Cytophagia</taxon>
        <taxon>Cytophagales</taxon>
        <taxon>Flammeovirgaceae</taxon>
        <taxon>Flammeovirga</taxon>
    </lineage>
</organism>
<evidence type="ECO:0000313" key="2">
    <source>
        <dbReference type="EMBL" id="NLR92881.1"/>
    </source>
</evidence>
<gene>
    <name evidence="2" type="ORF">HGP29_16835</name>
</gene>
<name>A0A7X8XX39_9BACT</name>
<proteinExistence type="predicted"/>
<feature type="transmembrane region" description="Helical" evidence="1">
    <location>
        <begin position="12"/>
        <end position="31"/>
    </location>
</feature>
<dbReference type="Proteomes" id="UP000585050">
    <property type="component" value="Unassembled WGS sequence"/>
</dbReference>
<reference evidence="2 3" key="1">
    <citation type="submission" date="2020-04" db="EMBL/GenBank/DDBJ databases">
        <title>Flammeovirga sp. SR4, a novel species isolated from seawater.</title>
        <authorList>
            <person name="Wang X."/>
        </authorList>
    </citation>
    <scope>NUCLEOTIDE SEQUENCE [LARGE SCALE GENOMIC DNA]</scope>
    <source>
        <strain evidence="2 3">SR4</strain>
    </source>
</reference>
<keyword evidence="1" id="KW-1133">Transmembrane helix</keyword>
<evidence type="ECO:0000313" key="3">
    <source>
        <dbReference type="Proteomes" id="UP000585050"/>
    </source>
</evidence>
<keyword evidence="1" id="KW-0812">Transmembrane</keyword>
<evidence type="ECO:0000256" key="1">
    <source>
        <dbReference type="SAM" id="Phobius"/>
    </source>
</evidence>
<dbReference type="AlphaFoldDB" id="A0A7X8XX39"/>